<accession>A0A1I5WVQ5</accession>
<dbReference type="GO" id="GO:0009103">
    <property type="term" value="P:lipopolysaccharide biosynthetic process"/>
    <property type="evidence" value="ECO:0007669"/>
    <property type="project" value="UniProtKB-ARBA"/>
</dbReference>
<feature type="domain" description="ArnT-like N-terminal" evidence="9">
    <location>
        <begin position="13"/>
        <end position="246"/>
    </location>
</feature>
<dbReference type="PANTHER" id="PTHR33908">
    <property type="entry name" value="MANNOSYLTRANSFERASE YKCB-RELATED"/>
    <property type="match status" value="1"/>
</dbReference>
<comment type="subcellular location">
    <subcellularLocation>
        <location evidence="1">Cell membrane</location>
        <topology evidence="1">Multi-pass membrane protein</topology>
    </subcellularLocation>
</comment>
<evidence type="ECO:0000259" key="9">
    <source>
        <dbReference type="Pfam" id="PF02366"/>
    </source>
</evidence>
<keyword evidence="5 8" id="KW-0812">Transmembrane</keyword>
<proteinExistence type="predicted"/>
<dbReference type="OrthoDB" id="9775035at2"/>
<dbReference type="RefSeq" id="WP_074928662.1">
    <property type="nucleotide sequence ID" value="NZ_FOWR01000053.1"/>
</dbReference>
<dbReference type="EMBL" id="FOWR01000053">
    <property type="protein sequence ID" value="SFQ23833.1"/>
    <property type="molecule type" value="Genomic_DNA"/>
</dbReference>
<dbReference type="STRING" id="1121869.SAMN03084138_04454"/>
<evidence type="ECO:0000256" key="6">
    <source>
        <dbReference type="ARBA" id="ARBA00022989"/>
    </source>
</evidence>
<evidence type="ECO:0000256" key="1">
    <source>
        <dbReference type="ARBA" id="ARBA00004651"/>
    </source>
</evidence>
<dbReference type="AlphaFoldDB" id="A0A1I5WVQ5"/>
<dbReference type="GO" id="GO:0016763">
    <property type="term" value="F:pentosyltransferase activity"/>
    <property type="evidence" value="ECO:0007669"/>
    <property type="project" value="TreeGrafter"/>
</dbReference>
<gene>
    <name evidence="10" type="ORF">SAMN03084138_04454</name>
</gene>
<evidence type="ECO:0000256" key="7">
    <source>
        <dbReference type="ARBA" id="ARBA00023136"/>
    </source>
</evidence>
<keyword evidence="2" id="KW-1003">Cell membrane</keyword>
<name>A0A1I5WVQ5_9GAMM</name>
<evidence type="ECO:0000256" key="5">
    <source>
        <dbReference type="ARBA" id="ARBA00022692"/>
    </source>
</evidence>
<keyword evidence="7 8" id="KW-0472">Membrane</keyword>
<dbReference type="GO" id="GO:0006493">
    <property type="term" value="P:protein O-linked glycosylation"/>
    <property type="evidence" value="ECO:0007669"/>
    <property type="project" value="InterPro"/>
</dbReference>
<evidence type="ECO:0000313" key="10">
    <source>
        <dbReference type="EMBL" id="SFQ23833.1"/>
    </source>
</evidence>
<feature type="transmembrane region" description="Helical" evidence="8">
    <location>
        <begin position="362"/>
        <end position="382"/>
    </location>
</feature>
<feature type="transmembrane region" description="Helical" evidence="8">
    <location>
        <begin position="276"/>
        <end position="296"/>
    </location>
</feature>
<evidence type="ECO:0000256" key="2">
    <source>
        <dbReference type="ARBA" id="ARBA00022475"/>
    </source>
</evidence>
<dbReference type="Pfam" id="PF02366">
    <property type="entry name" value="PMT"/>
    <property type="match status" value="1"/>
</dbReference>
<feature type="transmembrane region" description="Helical" evidence="8">
    <location>
        <begin position="215"/>
        <end position="234"/>
    </location>
</feature>
<dbReference type="GO" id="GO:0000030">
    <property type="term" value="F:mannosyltransferase activity"/>
    <property type="evidence" value="ECO:0007669"/>
    <property type="project" value="InterPro"/>
</dbReference>
<dbReference type="InterPro" id="IPR003342">
    <property type="entry name" value="ArnT-like_N"/>
</dbReference>
<feature type="transmembrane region" description="Helical" evidence="8">
    <location>
        <begin position="99"/>
        <end position="117"/>
    </location>
</feature>
<evidence type="ECO:0000313" key="11">
    <source>
        <dbReference type="Proteomes" id="UP000182692"/>
    </source>
</evidence>
<evidence type="ECO:0000256" key="4">
    <source>
        <dbReference type="ARBA" id="ARBA00022679"/>
    </source>
</evidence>
<sequence length="481" mass="53892">MNRLRHFVSRLSLTQLALSTLIISLGIRLITLPMYSLMDTTEARYGEMARIMFETQNWITPMFDYDVPFWGKPPLFAWLSAGGIGLFGNNEFAVRVPHLFVGMLILTITYQFCVHAGKSVQEAMLSVAVLATSTAFIVISGAVMTDTALALGITLSMASFWLAFQHHSKLAGYLFFVGLAIGMLAKGPLTLVLIGISLCCWIVLDGRWRRVLHALPWVSGTMLMLAISLPWYMLAEFKTPGFLNYFLVGEHFMRFVVSGWEGDLYGTAHNEPRGTIWLYAAIAALPWTPFFFWQLLKRFRQGKENVTNAYAQYLWCWMLSPLLLFTFAGNILASYVLPGLPAFALLIALYQSENPLNTRAYLTGLTTPVLILFAALALNFNLTGKTAENALLTLWEKQPEARFVDLYYVGSRPFSAQYYSNGKAKRVSTDLQSTITDLEQPAFIVHAHTHSDDSTDMSLAQCQQRAESGKRVLLYCVPNNG</sequence>
<keyword evidence="4 10" id="KW-0808">Transferase</keyword>
<dbReference type="GO" id="GO:0010041">
    <property type="term" value="P:response to iron(III) ion"/>
    <property type="evidence" value="ECO:0007669"/>
    <property type="project" value="TreeGrafter"/>
</dbReference>
<dbReference type="GO" id="GO:0005886">
    <property type="term" value="C:plasma membrane"/>
    <property type="evidence" value="ECO:0007669"/>
    <property type="project" value="UniProtKB-SubCell"/>
</dbReference>
<keyword evidence="6 8" id="KW-1133">Transmembrane helix</keyword>
<feature type="transmembrane region" description="Helical" evidence="8">
    <location>
        <begin position="308"/>
        <end position="325"/>
    </location>
</feature>
<dbReference type="InterPro" id="IPR050297">
    <property type="entry name" value="LipidA_mod_glycosyltrf_83"/>
</dbReference>
<dbReference type="PANTHER" id="PTHR33908:SF3">
    <property type="entry name" value="UNDECAPRENYL PHOSPHATE-ALPHA-4-AMINO-4-DEOXY-L-ARABINOSE ARABINOSYL TRANSFERASE"/>
    <property type="match status" value="1"/>
</dbReference>
<keyword evidence="3 10" id="KW-0328">Glycosyltransferase</keyword>
<evidence type="ECO:0000256" key="8">
    <source>
        <dbReference type="SAM" id="Phobius"/>
    </source>
</evidence>
<protein>
    <submittedName>
        <fullName evidence="10">Dolichyl-phosphate-mannose-protein mannosyltransferase</fullName>
    </submittedName>
</protein>
<evidence type="ECO:0000256" key="3">
    <source>
        <dbReference type="ARBA" id="ARBA00022676"/>
    </source>
</evidence>
<feature type="transmembrane region" description="Helical" evidence="8">
    <location>
        <begin position="170"/>
        <end position="203"/>
    </location>
</feature>
<dbReference type="GeneID" id="35869892"/>
<dbReference type="Proteomes" id="UP000182692">
    <property type="component" value="Unassembled WGS sequence"/>
</dbReference>
<reference evidence="10 11" key="1">
    <citation type="submission" date="2016-10" db="EMBL/GenBank/DDBJ databases">
        <authorList>
            <person name="de Groot N.N."/>
        </authorList>
    </citation>
    <scope>NUCLEOTIDE SEQUENCE [LARGE SCALE GENOMIC DNA]</scope>
    <source>
        <strain evidence="10 11">DSM 15893</strain>
    </source>
</reference>
<organism evidence="10 11">
    <name type="scientific">Enterovibrio norvegicus DSM 15893</name>
    <dbReference type="NCBI Taxonomy" id="1121869"/>
    <lineage>
        <taxon>Bacteria</taxon>
        <taxon>Pseudomonadati</taxon>
        <taxon>Pseudomonadota</taxon>
        <taxon>Gammaproteobacteria</taxon>
        <taxon>Vibrionales</taxon>
        <taxon>Vibrionaceae</taxon>
        <taxon>Enterovibrio</taxon>
    </lineage>
</organism>